<dbReference type="EMBL" id="RWGY01000361">
    <property type="protein sequence ID" value="TVU02094.1"/>
    <property type="molecule type" value="Genomic_DNA"/>
</dbReference>
<feature type="non-terminal residue" evidence="1">
    <location>
        <position position="1"/>
    </location>
</feature>
<evidence type="ECO:0000313" key="2">
    <source>
        <dbReference type="Proteomes" id="UP000324897"/>
    </source>
</evidence>
<proteinExistence type="predicted"/>
<gene>
    <name evidence="1" type="ORF">EJB05_52460</name>
</gene>
<evidence type="ECO:0000313" key="1">
    <source>
        <dbReference type="EMBL" id="TVU02094.1"/>
    </source>
</evidence>
<organism evidence="1 2">
    <name type="scientific">Eragrostis curvula</name>
    <name type="common">weeping love grass</name>
    <dbReference type="NCBI Taxonomy" id="38414"/>
    <lineage>
        <taxon>Eukaryota</taxon>
        <taxon>Viridiplantae</taxon>
        <taxon>Streptophyta</taxon>
        <taxon>Embryophyta</taxon>
        <taxon>Tracheophyta</taxon>
        <taxon>Spermatophyta</taxon>
        <taxon>Magnoliopsida</taxon>
        <taxon>Liliopsida</taxon>
        <taxon>Poales</taxon>
        <taxon>Poaceae</taxon>
        <taxon>PACMAD clade</taxon>
        <taxon>Chloridoideae</taxon>
        <taxon>Eragrostideae</taxon>
        <taxon>Eragrostidinae</taxon>
        <taxon>Eragrostis</taxon>
    </lineage>
</organism>
<dbReference type="AlphaFoldDB" id="A0A5J9ST51"/>
<dbReference type="Gramene" id="TVU02094">
    <property type="protein sequence ID" value="TVU02094"/>
    <property type="gene ID" value="EJB05_52460"/>
</dbReference>
<comment type="caution">
    <text evidence="1">The sequence shown here is derived from an EMBL/GenBank/DDBJ whole genome shotgun (WGS) entry which is preliminary data.</text>
</comment>
<name>A0A5J9ST51_9POAL</name>
<dbReference type="Proteomes" id="UP000324897">
    <property type="component" value="Unassembled WGS sequence"/>
</dbReference>
<keyword evidence="2" id="KW-1185">Reference proteome</keyword>
<accession>A0A5J9ST51</accession>
<sequence>MTTLLQLLPTKRMSPSGVSPFAFHLIGFVLVKVDLTKVQNRLVLPVDVDPVAESFCYPTIAHQGVEHAGSRDSGSDSVAELVSCCLNSSYATLARIWDGRIVIWINE</sequence>
<reference evidence="1 2" key="1">
    <citation type="journal article" date="2019" name="Sci. Rep.">
        <title>A high-quality genome of Eragrostis curvula grass provides insights into Poaceae evolution and supports new strategies to enhance forage quality.</title>
        <authorList>
            <person name="Carballo J."/>
            <person name="Santos B.A.C.M."/>
            <person name="Zappacosta D."/>
            <person name="Garbus I."/>
            <person name="Selva J.P."/>
            <person name="Gallo C.A."/>
            <person name="Diaz A."/>
            <person name="Albertini E."/>
            <person name="Caccamo M."/>
            <person name="Echenique V."/>
        </authorList>
    </citation>
    <scope>NUCLEOTIDE SEQUENCE [LARGE SCALE GENOMIC DNA]</scope>
    <source>
        <strain evidence="2">cv. Victoria</strain>
        <tissue evidence="1">Leaf</tissue>
    </source>
</reference>
<protein>
    <submittedName>
        <fullName evidence="1">Uncharacterized protein</fullName>
    </submittedName>
</protein>